<feature type="transmembrane region" description="Helical" evidence="5">
    <location>
        <begin position="105"/>
        <end position="129"/>
    </location>
</feature>
<sequence>MTESLSKNLNALGLIAITIVLGFAFTDQLINDDLPCPLCLLQRAGFALAGFGLVLNLFHGQRARHYGLVILGALAGFAVAVRQIFLHIAPGTGSYGDAFIGLHFYTWAALLFGLIVLGSAVMLLIDGGFRTTSERRSTHPTGLALLAFGLFSLIVVANAASTFAECELGLCADNPTQYELLEN</sequence>
<protein>
    <submittedName>
        <fullName evidence="6">Disulfide bond formation protein B</fullName>
    </submittedName>
</protein>
<reference evidence="6 7" key="1">
    <citation type="submission" date="2024-02" db="EMBL/GenBank/DDBJ databases">
        <title>New especies of Spiribacter isolated from saline water.</title>
        <authorList>
            <person name="Leon M.J."/>
            <person name="De La Haba R."/>
            <person name="Sanchez-Porro C."/>
            <person name="Ventosa A."/>
        </authorList>
    </citation>
    <scope>NUCLEOTIDE SEQUENCE [LARGE SCALE GENOMIC DNA]</scope>
    <source>
        <strain evidence="7">ag22IC6-196</strain>
    </source>
</reference>
<dbReference type="SUPFAM" id="SSF158442">
    <property type="entry name" value="DsbB-like"/>
    <property type="match status" value="1"/>
</dbReference>
<comment type="subcellular location">
    <subcellularLocation>
        <location evidence="1">Membrane</location>
        <topology evidence="1">Multi-pass membrane protein</topology>
    </subcellularLocation>
</comment>
<feature type="transmembrane region" description="Helical" evidence="5">
    <location>
        <begin position="42"/>
        <end position="59"/>
    </location>
</feature>
<organism evidence="6 7">
    <name type="scientific">Spiribacter roseus</name>
    <dbReference type="NCBI Taxonomy" id="1855875"/>
    <lineage>
        <taxon>Bacteria</taxon>
        <taxon>Pseudomonadati</taxon>
        <taxon>Pseudomonadota</taxon>
        <taxon>Gammaproteobacteria</taxon>
        <taxon>Chromatiales</taxon>
        <taxon>Ectothiorhodospiraceae</taxon>
        <taxon>Spiribacter</taxon>
    </lineage>
</organism>
<dbReference type="InterPro" id="IPR003752">
    <property type="entry name" value="DiS_bond_form_DsbB/BdbC"/>
</dbReference>
<proteinExistence type="predicted"/>
<evidence type="ECO:0000313" key="6">
    <source>
        <dbReference type="EMBL" id="MEX0372515.1"/>
    </source>
</evidence>
<feature type="transmembrane region" description="Helical" evidence="5">
    <location>
        <begin position="12"/>
        <end position="30"/>
    </location>
</feature>
<evidence type="ECO:0000313" key="7">
    <source>
        <dbReference type="Proteomes" id="UP001556636"/>
    </source>
</evidence>
<dbReference type="RefSeq" id="WP_186295116.1">
    <property type="nucleotide sequence ID" value="NZ_CP016382.1"/>
</dbReference>
<dbReference type="Pfam" id="PF02600">
    <property type="entry name" value="DsbB"/>
    <property type="match status" value="1"/>
</dbReference>
<evidence type="ECO:0000256" key="1">
    <source>
        <dbReference type="ARBA" id="ARBA00004141"/>
    </source>
</evidence>
<keyword evidence="3 5" id="KW-1133">Transmembrane helix</keyword>
<keyword evidence="4 5" id="KW-0472">Membrane</keyword>
<keyword evidence="2 5" id="KW-0812">Transmembrane</keyword>
<accession>A0ABV3RWE9</accession>
<feature type="transmembrane region" description="Helical" evidence="5">
    <location>
        <begin position="66"/>
        <end position="85"/>
    </location>
</feature>
<gene>
    <name evidence="6" type="ORF">V6X51_03585</name>
</gene>
<dbReference type="EMBL" id="JBAKFG010000001">
    <property type="protein sequence ID" value="MEX0372515.1"/>
    <property type="molecule type" value="Genomic_DNA"/>
</dbReference>
<comment type="caution">
    <text evidence="6">The sequence shown here is derived from an EMBL/GenBank/DDBJ whole genome shotgun (WGS) entry which is preliminary data.</text>
</comment>
<feature type="transmembrane region" description="Helical" evidence="5">
    <location>
        <begin position="141"/>
        <end position="160"/>
    </location>
</feature>
<dbReference type="Proteomes" id="UP001556636">
    <property type="component" value="Unassembled WGS sequence"/>
</dbReference>
<evidence type="ECO:0000256" key="5">
    <source>
        <dbReference type="SAM" id="Phobius"/>
    </source>
</evidence>
<evidence type="ECO:0000256" key="3">
    <source>
        <dbReference type="ARBA" id="ARBA00022989"/>
    </source>
</evidence>
<dbReference type="Gene3D" id="1.20.1550.10">
    <property type="entry name" value="DsbB-like"/>
    <property type="match status" value="1"/>
</dbReference>
<dbReference type="InterPro" id="IPR023380">
    <property type="entry name" value="DsbB-like_sf"/>
</dbReference>
<evidence type="ECO:0000256" key="2">
    <source>
        <dbReference type="ARBA" id="ARBA00022692"/>
    </source>
</evidence>
<keyword evidence="7" id="KW-1185">Reference proteome</keyword>
<name>A0ABV3RWE9_9GAMM</name>
<evidence type="ECO:0000256" key="4">
    <source>
        <dbReference type="ARBA" id="ARBA00023136"/>
    </source>
</evidence>